<evidence type="ECO:0000313" key="1">
    <source>
        <dbReference type="Proteomes" id="UP000887580"/>
    </source>
</evidence>
<sequence length="196" mass="22035">PSESIGLPSSVSSNMISSDASIPGFKNRMFIKQRTKPSKSQQSIDSNPSISSSVVKNNEAKKKLLGNSKINGSSTALAVRIVKRTMHRKESSLKRKVTKAQRKERRATKTLGIVVGIFLICWVPFFTINILNAICVKLDEPSCQVGFGPFFYATWIGYMNSFMNPVIYTIFNTEFRRAFKSIILGRNARRHRARNV</sequence>
<proteinExistence type="predicted"/>
<protein>
    <submittedName>
        <fullName evidence="2">G-protein coupled receptors family 1 profile domain-containing protein</fullName>
    </submittedName>
</protein>
<reference evidence="2" key="1">
    <citation type="submission" date="2022-11" db="UniProtKB">
        <authorList>
            <consortium name="WormBaseParasite"/>
        </authorList>
    </citation>
    <scope>IDENTIFICATION</scope>
</reference>
<name>A0AC35G809_9BILA</name>
<dbReference type="Proteomes" id="UP000887580">
    <property type="component" value="Unplaced"/>
</dbReference>
<organism evidence="1 2">
    <name type="scientific">Panagrolaimus sp. PS1159</name>
    <dbReference type="NCBI Taxonomy" id="55785"/>
    <lineage>
        <taxon>Eukaryota</taxon>
        <taxon>Metazoa</taxon>
        <taxon>Ecdysozoa</taxon>
        <taxon>Nematoda</taxon>
        <taxon>Chromadorea</taxon>
        <taxon>Rhabditida</taxon>
        <taxon>Tylenchina</taxon>
        <taxon>Panagrolaimomorpha</taxon>
        <taxon>Panagrolaimoidea</taxon>
        <taxon>Panagrolaimidae</taxon>
        <taxon>Panagrolaimus</taxon>
    </lineage>
</organism>
<dbReference type="WBParaSite" id="PS1159_v2.g252.t1">
    <property type="protein sequence ID" value="PS1159_v2.g252.t1"/>
    <property type="gene ID" value="PS1159_v2.g252"/>
</dbReference>
<evidence type="ECO:0000313" key="2">
    <source>
        <dbReference type="WBParaSite" id="PS1159_v2.g252.t1"/>
    </source>
</evidence>
<accession>A0AC35G809</accession>